<feature type="domain" description="RRM" evidence="11">
    <location>
        <begin position="205"/>
        <end position="279"/>
    </location>
</feature>
<dbReference type="SMART" id="SM00360">
    <property type="entry name" value="RRM"/>
    <property type="match status" value="4"/>
</dbReference>
<feature type="transmembrane region" description="Helical" evidence="10">
    <location>
        <begin position="121"/>
        <end position="139"/>
    </location>
</feature>
<dbReference type="InterPro" id="IPR009450">
    <property type="entry name" value="Plno_GlcNAc_GPI2"/>
</dbReference>
<feature type="transmembrane region" description="Helical" evidence="10">
    <location>
        <begin position="145"/>
        <end position="163"/>
    </location>
</feature>
<dbReference type="AlphaFoldDB" id="A0A7I8X1I4"/>
<feature type="transmembrane region" description="Helical" evidence="10">
    <location>
        <begin position="31"/>
        <end position="52"/>
    </location>
</feature>
<evidence type="ECO:0000256" key="7">
    <source>
        <dbReference type="ARBA" id="ARBA00023136"/>
    </source>
</evidence>
<dbReference type="NCBIfam" id="TIGR01649">
    <property type="entry name" value="hnRNP-L_PTB"/>
    <property type="match status" value="1"/>
</dbReference>
<evidence type="ECO:0000256" key="8">
    <source>
        <dbReference type="PROSITE-ProRule" id="PRU00176"/>
    </source>
</evidence>
<dbReference type="EMBL" id="CAJFDI010000006">
    <property type="protein sequence ID" value="CAD5234525.1"/>
    <property type="molecule type" value="Genomic_DNA"/>
</dbReference>
<feature type="region of interest" description="Disordered" evidence="9">
    <location>
        <begin position="385"/>
        <end position="404"/>
    </location>
</feature>
<gene>
    <name evidence="12" type="ORF">BXYJ_LOCUS14616</name>
</gene>
<evidence type="ECO:0000256" key="10">
    <source>
        <dbReference type="SAM" id="Phobius"/>
    </source>
</evidence>
<comment type="pathway">
    <text evidence="2">Glycolipid biosynthesis; glycosylphosphatidylinositol-anchor biosynthesis.</text>
</comment>
<dbReference type="Pfam" id="PF13893">
    <property type="entry name" value="RRM_5"/>
    <property type="match status" value="1"/>
</dbReference>
<dbReference type="Gene3D" id="3.30.70.330">
    <property type="match status" value="4"/>
</dbReference>
<evidence type="ECO:0000256" key="3">
    <source>
        <dbReference type="ARBA" id="ARBA00008321"/>
    </source>
</evidence>
<dbReference type="PROSITE" id="PS50102">
    <property type="entry name" value="RRM"/>
    <property type="match status" value="2"/>
</dbReference>
<dbReference type="Pfam" id="PF00076">
    <property type="entry name" value="RRM_1"/>
    <property type="match status" value="2"/>
</dbReference>
<dbReference type="UniPathway" id="UPA00196"/>
<dbReference type="Proteomes" id="UP000659654">
    <property type="component" value="Unassembled WGS sequence"/>
</dbReference>
<evidence type="ECO:0000313" key="13">
    <source>
        <dbReference type="Proteomes" id="UP000659654"/>
    </source>
</evidence>
<dbReference type="SUPFAM" id="SSF54928">
    <property type="entry name" value="RNA-binding domain, RBD"/>
    <property type="match status" value="3"/>
</dbReference>
<evidence type="ECO:0000256" key="6">
    <source>
        <dbReference type="ARBA" id="ARBA00022989"/>
    </source>
</evidence>
<dbReference type="InterPro" id="IPR006536">
    <property type="entry name" value="HnRNP-L/PTB"/>
</dbReference>
<dbReference type="GO" id="GO:0006397">
    <property type="term" value="P:mRNA processing"/>
    <property type="evidence" value="ECO:0007669"/>
    <property type="project" value="InterPro"/>
</dbReference>
<dbReference type="EMBL" id="CAJFCV020000006">
    <property type="protein sequence ID" value="CAG9130339.1"/>
    <property type="molecule type" value="Genomic_DNA"/>
</dbReference>
<proteinExistence type="inferred from homology"/>
<dbReference type="GO" id="GO:0006506">
    <property type="term" value="P:GPI anchor biosynthetic process"/>
    <property type="evidence" value="ECO:0007669"/>
    <property type="project" value="UniProtKB-UniPathway"/>
</dbReference>
<dbReference type="GO" id="GO:0003723">
    <property type="term" value="F:RNA binding"/>
    <property type="evidence" value="ECO:0007669"/>
    <property type="project" value="UniProtKB-UniRule"/>
</dbReference>
<comment type="subcellular location">
    <subcellularLocation>
        <location evidence="1">Membrane</location>
        <topology evidence="1">Multi-pass membrane protein</topology>
    </subcellularLocation>
</comment>
<dbReference type="CDD" id="cd12424">
    <property type="entry name" value="RRM3_hnRNPL_like"/>
    <property type="match status" value="1"/>
</dbReference>
<dbReference type="InterPro" id="IPR000504">
    <property type="entry name" value="RRM_dom"/>
</dbReference>
<dbReference type="Pfam" id="PF06432">
    <property type="entry name" value="GPI2"/>
    <property type="match status" value="1"/>
</dbReference>
<evidence type="ECO:0000313" key="12">
    <source>
        <dbReference type="EMBL" id="CAD5234525.1"/>
    </source>
</evidence>
<dbReference type="GO" id="GO:0016020">
    <property type="term" value="C:membrane"/>
    <property type="evidence" value="ECO:0007669"/>
    <property type="project" value="UniProtKB-SubCell"/>
</dbReference>
<comment type="similarity">
    <text evidence="3">Belongs to the PIGC family.</text>
</comment>
<feature type="compositionally biased region" description="Basic and acidic residues" evidence="9">
    <location>
        <begin position="435"/>
        <end position="456"/>
    </location>
</feature>
<dbReference type="Proteomes" id="UP000582659">
    <property type="component" value="Unassembled WGS sequence"/>
</dbReference>
<feature type="domain" description="RRM" evidence="11">
    <location>
        <begin position="296"/>
        <end position="371"/>
    </location>
</feature>
<reference evidence="12" key="1">
    <citation type="submission" date="2020-09" db="EMBL/GenBank/DDBJ databases">
        <authorList>
            <person name="Kikuchi T."/>
        </authorList>
    </citation>
    <scope>NUCLEOTIDE SEQUENCE</scope>
    <source>
        <strain evidence="12">Ka4C1</strain>
    </source>
</reference>
<evidence type="ECO:0000259" key="11">
    <source>
        <dbReference type="PROSITE" id="PS50102"/>
    </source>
</evidence>
<keyword evidence="4" id="KW-0337">GPI-anchor biosynthesis</keyword>
<organism evidence="12 13">
    <name type="scientific">Bursaphelenchus xylophilus</name>
    <name type="common">Pinewood nematode worm</name>
    <name type="synonym">Aphelenchoides xylophilus</name>
    <dbReference type="NCBI Taxonomy" id="6326"/>
    <lineage>
        <taxon>Eukaryota</taxon>
        <taxon>Metazoa</taxon>
        <taxon>Ecdysozoa</taxon>
        <taxon>Nematoda</taxon>
        <taxon>Chromadorea</taxon>
        <taxon>Rhabditida</taxon>
        <taxon>Tylenchina</taxon>
        <taxon>Tylenchomorpha</taxon>
        <taxon>Aphelenchoidea</taxon>
        <taxon>Aphelenchoididae</taxon>
        <taxon>Bursaphelenchus</taxon>
    </lineage>
</organism>
<dbReference type="SMR" id="A0A7I8X1I4"/>
<dbReference type="OrthoDB" id="302770at2759"/>
<evidence type="ECO:0000256" key="2">
    <source>
        <dbReference type="ARBA" id="ARBA00004687"/>
    </source>
</evidence>
<comment type="caution">
    <text evidence="12">The sequence shown here is derived from an EMBL/GenBank/DDBJ whole genome shotgun (WGS) entry which is preliminary data.</text>
</comment>
<dbReference type="InterPro" id="IPR035979">
    <property type="entry name" value="RBD_domain_sf"/>
</dbReference>
<evidence type="ECO:0000256" key="9">
    <source>
        <dbReference type="SAM" id="MobiDB-lite"/>
    </source>
</evidence>
<name>A0A7I8X1I4_BURXY</name>
<dbReference type="Pfam" id="PF22976">
    <property type="entry name" value="RRM_10"/>
    <property type="match status" value="1"/>
</dbReference>
<feature type="transmembrane region" description="Helical" evidence="10">
    <location>
        <begin position="170"/>
        <end position="186"/>
    </location>
</feature>
<keyword evidence="6 10" id="KW-1133">Transmembrane helix</keyword>
<evidence type="ECO:0000256" key="5">
    <source>
        <dbReference type="ARBA" id="ARBA00022692"/>
    </source>
</evidence>
<protein>
    <submittedName>
        <fullName evidence="12">(pine wood nematode) hypothetical protein</fullName>
    </submittedName>
</protein>
<sequence>MLYDSTIGNEDVKNMVFERNAQVVEYNFLEALGGACVFTSQLDMVIIYFTLFEFIEAKSLNTPVVILMVVSFVLINQAISFLITGTFKFKEKVKSVLTFLLFGYGFTPMIRTFTTSVCTDTIYAVSWVAFVLSLVFQDYGLKGPTVSHVLSVNLGISASVFLISRMGDDFDAFWLLTTAICFFVYWPQIGVNSSSLEIIWSVHNSIVRTRNLGPLVTEADLVDSLTPIGPVAYTTCMPNKGMALVEFESLEDARRCVSMSQTSPIDVAGAPALFNYSTSQIIQRTALESEKPNKILCLTITNLKYPINVRVIYKIANQFGTVEKISILRRNSVHALVEFETIDMSKAAKYGLNGAEIYKDCNVVKAEFARTEYINVARQDFEQWDYTIDPDGPDPTFRPSDPIPASPTAVIDQAVYNNHSLAQAQQQALKDMGGRISDHYGKESRNSSYDYPDRSRQSRFQTTPDDYGSEKRHGTETSVLMVYGVNHEQFDCDRIFNLFCCYGNVIKVKFMHSKPDTCMVQMGTSHEATNVLKYLQGAAVFNTTLAIRPSKQNVLRDLAGEPFQLGDGLPSFTDYTQSRLQRFSIPALAARNRIVYPTNQLHFFCAPMDVTESFIIDIFKSRHGPHPQNALIFNTRSDRFSSGLVTFDSPESATEALMAYNHMTVESKNFETFVLKLAFAGSKDREYRQH</sequence>
<accession>A0A7I8X1I4</accession>
<evidence type="ECO:0000256" key="4">
    <source>
        <dbReference type="ARBA" id="ARBA00022502"/>
    </source>
</evidence>
<feature type="transmembrane region" description="Helical" evidence="10">
    <location>
        <begin position="64"/>
        <end position="83"/>
    </location>
</feature>
<feature type="region of interest" description="Disordered" evidence="9">
    <location>
        <begin position="435"/>
        <end position="472"/>
    </location>
</feature>
<feature type="transmembrane region" description="Helical" evidence="10">
    <location>
        <begin position="95"/>
        <end position="114"/>
    </location>
</feature>
<dbReference type="PANTHER" id="PTHR15592">
    <property type="entry name" value="MATRIN 3/NUCLEAR PROTEIN 220-RELATED"/>
    <property type="match status" value="1"/>
</dbReference>
<evidence type="ECO:0000256" key="1">
    <source>
        <dbReference type="ARBA" id="ARBA00004141"/>
    </source>
</evidence>
<dbReference type="InterPro" id="IPR012677">
    <property type="entry name" value="Nucleotide-bd_a/b_plait_sf"/>
</dbReference>
<keyword evidence="13" id="KW-1185">Reference proteome</keyword>
<dbReference type="GO" id="GO:0005634">
    <property type="term" value="C:nucleus"/>
    <property type="evidence" value="ECO:0007669"/>
    <property type="project" value="InterPro"/>
</dbReference>
<keyword evidence="8" id="KW-0694">RNA-binding</keyword>
<dbReference type="InterPro" id="IPR055204">
    <property type="entry name" value="HNRNPL_RRM"/>
</dbReference>
<keyword evidence="7 10" id="KW-0472">Membrane</keyword>
<keyword evidence="5 10" id="KW-0812">Transmembrane</keyword>